<dbReference type="HOGENOM" id="CLU_3187435_0_0_10"/>
<name>E7RTB7_9BACT</name>
<dbReference type="EMBL" id="AEPE02000006">
    <property type="protein sequence ID" value="EFZ35923.1"/>
    <property type="molecule type" value="Genomic_DNA"/>
</dbReference>
<organism evidence="1 2">
    <name type="scientific">Hoylesella oralis ATCC 33269</name>
    <dbReference type="NCBI Taxonomy" id="873533"/>
    <lineage>
        <taxon>Bacteria</taxon>
        <taxon>Pseudomonadati</taxon>
        <taxon>Bacteroidota</taxon>
        <taxon>Bacteroidia</taxon>
        <taxon>Bacteroidales</taxon>
        <taxon>Prevotellaceae</taxon>
        <taxon>Hoylesella</taxon>
    </lineage>
</organism>
<reference evidence="1" key="1">
    <citation type="submission" date="2011-01" db="EMBL/GenBank/DDBJ databases">
        <authorList>
            <person name="Muzny D."/>
            <person name="Qin X."/>
            <person name="Buhay C."/>
            <person name="Dugan-Rocha S."/>
            <person name="Ding Y."/>
            <person name="Chen G."/>
            <person name="Hawes A."/>
            <person name="Holder M."/>
            <person name="Jhangiani S."/>
            <person name="Johnson A."/>
            <person name="Khan Z."/>
            <person name="Li Z."/>
            <person name="Liu W."/>
            <person name="Liu X."/>
            <person name="Perez L."/>
            <person name="Shen H."/>
            <person name="Wang Q."/>
            <person name="Watt J."/>
            <person name="Xi L."/>
            <person name="Xin Y."/>
            <person name="Zhou J."/>
            <person name="Deng J."/>
            <person name="Jiang H."/>
            <person name="Liu Y."/>
            <person name="Qu J."/>
            <person name="Song X.-Z."/>
            <person name="Zhang L."/>
            <person name="Villasana D."/>
            <person name="Johnson A."/>
            <person name="Liu J."/>
            <person name="Liyanage D."/>
            <person name="Lorensuhewa L."/>
            <person name="Robinson T."/>
            <person name="Song A."/>
            <person name="Song B.-B."/>
            <person name="Dinh H."/>
            <person name="Thornton R."/>
            <person name="Coyle M."/>
            <person name="Francisco L."/>
            <person name="Jackson L."/>
            <person name="Javaid M."/>
            <person name="Korchina V."/>
            <person name="Kovar C."/>
            <person name="Mata R."/>
            <person name="Mathew T."/>
            <person name="Ngo R."/>
            <person name="Nguyen L."/>
            <person name="Nguyen N."/>
            <person name="Okwuonu G."/>
            <person name="Ongeri F."/>
            <person name="Pham C."/>
            <person name="Simmons D."/>
            <person name="Wilczek-Boney K."/>
            <person name="Hale W."/>
            <person name="Jakkamsetti A."/>
            <person name="Pham P."/>
            <person name="Ruth R."/>
            <person name="San Lucas F."/>
            <person name="Warren J."/>
            <person name="Zhang J."/>
            <person name="Zhao Z."/>
            <person name="Zhou C."/>
            <person name="Zhu D."/>
            <person name="Lee S."/>
            <person name="Bess C."/>
            <person name="Blankenburg K."/>
            <person name="Forbes L."/>
            <person name="Fu Q."/>
            <person name="Gubbala S."/>
            <person name="Hirani K."/>
            <person name="Jayaseelan J.C."/>
            <person name="Lara F."/>
            <person name="Munidasa M."/>
            <person name="Palculict T."/>
            <person name="Patil S."/>
            <person name="Pu L.-L."/>
            <person name="Saada N."/>
            <person name="Tang L."/>
            <person name="Weissenberger G."/>
            <person name="Zhu Y."/>
            <person name="Hemphill L."/>
            <person name="Shang Y."/>
            <person name="Youmans B."/>
            <person name="Ayvaz T."/>
            <person name="Ross M."/>
            <person name="Santibanez J."/>
            <person name="Aqrawi P."/>
            <person name="Gross S."/>
            <person name="Joshi V."/>
            <person name="Fowler G."/>
            <person name="Nazareth L."/>
            <person name="Reid J."/>
            <person name="Worley K."/>
            <person name="Petrosino J."/>
            <person name="Highlander S."/>
            <person name="Gibbs R."/>
        </authorList>
    </citation>
    <scope>NUCLEOTIDE SEQUENCE [LARGE SCALE GENOMIC DNA]</scope>
    <source>
        <strain evidence="1">ATCC 33269</strain>
    </source>
</reference>
<accession>E7RTB7</accession>
<comment type="caution">
    <text evidence="1">The sequence shown here is derived from an EMBL/GenBank/DDBJ whole genome shotgun (WGS) entry which is preliminary data.</text>
</comment>
<sequence>MIYHAKTNTKNGKLVVAKNNTTHSVTCSSGAKVQKNDVKKEVIREY</sequence>
<dbReference type="AlphaFoldDB" id="E7RTB7"/>
<evidence type="ECO:0000313" key="1">
    <source>
        <dbReference type="EMBL" id="EFZ35923.1"/>
    </source>
</evidence>
<protein>
    <submittedName>
        <fullName evidence="1">Uncharacterized protein</fullName>
    </submittedName>
</protein>
<proteinExistence type="predicted"/>
<evidence type="ECO:0000313" key="2">
    <source>
        <dbReference type="Proteomes" id="UP000005580"/>
    </source>
</evidence>
<dbReference type="Proteomes" id="UP000005580">
    <property type="component" value="Unassembled WGS sequence"/>
</dbReference>
<dbReference type="STRING" id="28134.SAMN05444288_1177"/>
<keyword evidence="2" id="KW-1185">Reference proteome</keyword>
<gene>
    <name evidence="1" type="ORF">HMPREF0663_11990</name>
</gene>